<reference evidence="10 11" key="1">
    <citation type="submission" date="2014-04" db="EMBL/GenBank/DDBJ databases">
        <authorList>
            <consortium name="DOE Joint Genome Institute"/>
            <person name="Kuo A."/>
            <person name="Girlanda M."/>
            <person name="Perotto S."/>
            <person name="Kohler A."/>
            <person name="Nagy L.G."/>
            <person name="Floudas D."/>
            <person name="Copeland A."/>
            <person name="Barry K.W."/>
            <person name="Cichocki N."/>
            <person name="Veneault-Fourrey C."/>
            <person name="LaButti K."/>
            <person name="Lindquist E.A."/>
            <person name="Lipzen A."/>
            <person name="Lundell T."/>
            <person name="Morin E."/>
            <person name="Murat C."/>
            <person name="Sun H."/>
            <person name="Tunlid A."/>
            <person name="Henrissat B."/>
            <person name="Grigoriev I.V."/>
            <person name="Hibbett D.S."/>
            <person name="Martin F."/>
            <person name="Nordberg H.P."/>
            <person name="Cantor M.N."/>
            <person name="Hua S.X."/>
        </authorList>
    </citation>
    <scope>NUCLEOTIDE SEQUENCE [LARGE SCALE GENOMIC DNA]</scope>
    <source>
        <strain evidence="10 11">MUT 4182</strain>
    </source>
</reference>
<evidence type="ECO:0000313" key="10">
    <source>
        <dbReference type="EMBL" id="KIO25487.1"/>
    </source>
</evidence>
<dbReference type="Gene3D" id="3.30.160.60">
    <property type="entry name" value="Classic Zinc Finger"/>
    <property type="match status" value="2"/>
</dbReference>
<keyword evidence="6" id="KW-0804">Transcription</keyword>
<dbReference type="STRING" id="1051891.A0A0C3LVS9"/>
<keyword evidence="2" id="KW-0479">Metal-binding</keyword>
<feature type="domain" description="C2H2-type" evidence="9">
    <location>
        <begin position="3"/>
        <end position="33"/>
    </location>
</feature>
<keyword evidence="11" id="KW-1185">Reference proteome</keyword>
<sequence>RPFVCPAVNCGKTFQRSEHAKRHAWSLHTPDAVKVSCPFEGCDHKSTRGDNLKQHIGSHK</sequence>
<dbReference type="HOGENOM" id="CLU_002678_42_25_1"/>
<evidence type="ECO:0000313" key="11">
    <source>
        <dbReference type="Proteomes" id="UP000054248"/>
    </source>
</evidence>
<reference evidence="11" key="2">
    <citation type="submission" date="2015-01" db="EMBL/GenBank/DDBJ databases">
        <title>Evolutionary Origins and Diversification of the Mycorrhizal Mutualists.</title>
        <authorList>
            <consortium name="DOE Joint Genome Institute"/>
            <consortium name="Mycorrhizal Genomics Consortium"/>
            <person name="Kohler A."/>
            <person name="Kuo A."/>
            <person name="Nagy L.G."/>
            <person name="Floudas D."/>
            <person name="Copeland A."/>
            <person name="Barry K.W."/>
            <person name="Cichocki N."/>
            <person name="Veneault-Fourrey C."/>
            <person name="LaButti K."/>
            <person name="Lindquist E.A."/>
            <person name="Lipzen A."/>
            <person name="Lundell T."/>
            <person name="Morin E."/>
            <person name="Murat C."/>
            <person name="Riley R."/>
            <person name="Ohm R."/>
            <person name="Sun H."/>
            <person name="Tunlid A."/>
            <person name="Henrissat B."/>
            <person name="Grigoriev I.V."/>
            <person name="Hibbett D.S."/>
            <person name="Martin F."/>
        </authorList>
    </citation>
    <scope>NUCLEOTIDE SEQUENCE [LARGE SCALE GENOMIC DNA]</scope>
    <source>
        <strain evidence="11">MUT 4182</strain>
    </source>
</reference>
<keyword evidence="3 8" id="KW-0863">Zinc-finger</keyword>
<feature type="non-terminal residue" evidence="10">
    <location>
        <position position="60"/>
    </location>
</feature>
<dbReference type="OrthoDB" id="654211at2759"/>
<gene>
    <name evidence="10" type="ORF">M407DRAFT_49621</name>
</gene>
<dbReference type="SMART" id="SM00355">
    <property type="entry name" value="ZnF_C2H2"/>
    <property type="match status" value="2"/>
</dbReference>
<dbReference type="InterPro" id="IPR051061">
    <property type="entry name" value="Zinc_finger_trans_reg"/>
</dbReference>
<dbReference type="PROSITE" id="PS00028">
    <property type="entry name" value="ZINC_FINGER_C2H2_1"/>
    <property type="match status" value="1"/>
</dbReference>
<evidence type="ECO:0000256" key="2">
    <source>
        <dbReference type="ARBA" id="ARBA00022723"/>
    </source>
</evidence>
<dbReference type="PROSITE" id="PS50157">
    <property type="entry name" value="ZINC_FINGER_C2H2_2"/>
    <property type="match status" value="1"/>
</dbReference>
<evidence type="ECO:0000256" key="6">
    <source>
        <dbReference type="ARBA" id="ARBA00023163"/>
    </source>
</evidence>
<dbReference type="PANTHER" id="PTHR46179:SF13">
    <property type="entry name" value="C2H2-TYPE DOMAIN-CONTAINING PROTEIN"/>
    <property type="match status" value="1"/>
</dbReference>
<dbReference type="GO" id="GO:0008270">
    <property type="term" value="F:zinc ion binding"/>
    <property type="evidence" value="ECO:0007669"/>
    <property type="project" value="UniProtKB-KW"/>
</dbReference>
<dbReference type="SUPFAM" id="SSF57667">
    <property type="entry name" value="beta-beta-alpha zinc fingers"/>
    <property type="match status" value="1"/>
</dbReference>
<evidence type="ECO:0000256" key="5">
    <source>
        <dbReference type="ARBA" id="ARBA00023015"/>
    </source>
</evidence>
<feature type="non-terminal residue" evidence="10">
    <location>
        <position position="1"/>
    </location>
</feature>
<evidence type="ECO:0000256" key="3">
    <source>
        <dbReference type="ARBA" id="ARBA00022771"/>
    </source>
</evidence>
<evidence type="ECO:0000259" key="9">
    <source>
        <dbReference type="PROSITE" id="PS50157"/>
    </source>
</evidence>
<proteinExistence type="predicted"/>
<keyword evidence="5" id="KW-0805">Transcription regulation</keyword>
<dbReference type="PANTHER" id="PTHR46179">
    <property type="entry name" value="ZINC FINGER PROTEIN"/>
    <property type="match status" value="1"/>
</dbReference>
<name>A0A0C3LVS9_9AGAM</name>
<evidence type="ECO:0000256" key="4">
    <source>
        <dbReference type="ARBA" id="ARBA00022833"/>
    </source>
</evidence>
<keyword evidence="4" id="KW-0862">Zinc</keyword>
<dbReference type="Proteomes" id="UP000054248">
    <property type="component" value="Unassembled WGS sequence"/>
</dbReference>
<accession>A0A0C3LVS9</accession>
<dbReference type="InterPro" id="IPR036236">
    <property type="entry name" value="Znf_C2H2_sf"/>
</dbReference>
<dbReference type="InterPro" id="IPR013087">
    <property type="entry name" value="Znf_C2H2_type"/>
</dbReference>
<protein>
    <recommendedName>
        <fullName evidence="9">C2H2-type domain-containing protein</fullName>
    </recommendedName>
</protein>
<evidence type="ECO:0000256" key="8">
    <source>
        <dbReference type="PROSITE-ProRule" id="PRU00042"/>
    </source>
</evidence>
<evidence type="ECO:0000256" key="1">
    <source>
        <dbReference type="ARBA" id="ARBA00004123"/>
    </source>
</evidence>
<dbReference type="GO" id="GO:0006357">
    <property type="term" value="P:regulation of transcription by RNA polymerase II"/>
    <property type="evidence" value="ECO:0007669"/>
    <property type="project" value="TreeGrafter"/>
</dbReference>
<dbReference type="GO" id="GO:0005634">
    <property type="term" value="C:nucleus"/>
    <property type="evidence" value="ECO:0007669"/>
    <property type="project" value="UniProtKB-SubCell"/>
</dbReference>
<dbReference type="EMBL" id="KN823041">
    <property type="protein sequence ID" value="KIO25487.1"/>
    <property type="molecule type" value="Genomic_DNA"/>
</dbReference>
<dbReference type="AlphaFoldDB" id="A0A0C3LVS9"/>
<comment type="subcellular location">
    <subcellularLocation>
        <location evidence="1">Nucleus</location>
    </subcellularLocation>
</comment>
<evidence type="ECO:0000256" key="7">
    <source>
        <dbReference type="ARBA" id="ARBA00023242"/>
    </source>
</evidence>
<organism evidence="10 11">
    <name type="scientific">Tulasnella calospora MUT 4182</name>
    <dbReference type="NCBI Taxonomy" id="1051891"/>
    <lineage>
        <taxon>Eukaryota</taxon>
        <taxon>Fungi</taxon>
        <taxon>Dikarya</taxon>
        <taxon>Basidiomycota</taxon>
        <taxon>Agaricomycotina</taxon>
        <taxon>Agaricomycetes</taxon>
        <taxon>Cantharellales</taxon>
        <taxon>Tulasnellaceae</taxon>
        <taxon>Tulasnella</taxon>
    </lineage>
</organism>
<keyword evidence="7" id="KW-0539">Nucleus</keyword>
<dbReference type="Pfam" id="PF00096">
    <property type="entry name" value="zf-C2H2"/>
    <property type="match status" value="1"/>
</dbReference>